<dbReference type="OMA" id="MPVPNWW"/>
<evidence type="ECO:0000313" key="4">
    <source>
        <dbReference type="EMBL" id="CDG68036.1"/>
    </source>
</evidence>
<organism evidence="4">
    <name type="scientific">Hydra vulgaris</name>
    <name type="common">Hydra</name>
    <name type="synonym">Hydra attenuata</name>
    <dbReference type="NCBI Taxonomy" id="6087"/>
    <lineage>
        <taxon>Eukaryota</taxon>
        <taxon>Metazoa</taxon>
        <taxon>Cnidaria</taxon>
        <taxon>Hydrozoa</taxon>
        <taxon>Hydroidolina</taxon>
        <taxon>Anthoathecata</taxon>
        <taxon>Aplanulata</taxon>
        <taxon>Hydridae</taxon>
        <taxon>Hydra</taxon>
    </lineage>
</organism>
<comment type="similarity">
    <text evidence="1">Belongs to the transferase hexapeptide repeat family.</text>
</comment>
<dbReference type="InterPro" id="IPR005835">
    <property type="entry name" value="NTP_transferase_dom"/>
</dbReference>
<evidence type="ECO:0000259" key="2">
    <source>
        <dbReference type="Pfam" id="PF00483"/>
    </source>
</evidence>
<dbReference type="GO" id="GO:0016740">
    <property type="term" value="F:transferase activity"/>
    <property type="evidence" value="ECO:0007669"/>
    <property type="project" value="UniProtKB-KW"/>
</dbReference>
<sequence length="439" mass="49104">MLETKIPVKIKVVILVGGPQRGTRFRPLSLEVPKPLFPVAGFPLLEHHIAACKMVEDIGEVILLGYYQLNEIISRFIDDMKRKYKLNIIYFQEYQPLGTAGGLYHFRDQIISKHASAVIVIHADIFCILPLNEMLSLFYLKNKLKDGSHIVLGTQVHMGNVTTQSEHGNMVVDPSSSEIKHYVEKPENSVSAIINCGVYIFHPSIFKSLSEMYMHNLQRANEQEDCNSSRNPELMFIGNLFSRIAGNNQLFCHMLYKSFWGSMKGAGSAIFANKQYLAAYKSNSSIQLAELASNPPFKMEIIGDVYIHPSAQVDPTAKIGPNVSIGCHCIIGPGVRIRESIILDGAELRENCCVIYSIIGWRCLIGPWSRIEGTSSEPNPNYPHTLFNNESLFHSDGKLIPSITILGCNVTIPREVIILNSIVLPHKELCSSHKNEIIL</sequence>
<keyword evidence="4" id="KW-0808">Transferase</keyword>
<dbReference type="OrthoDB" id="285674at2759"/>
<dbReference type="PANTHER" id="PTHR22572">
    <property type="entry name" value="SUGAR-1-PHOSPHATE GUANYL TRANSFERASE"/>
    <property type="match status" value="1"/>
</dbReference>
<reference evidence="4" key="1">
    <citation type="journal article" date="2013" name="Genome Biol. Evol.">
        <title>Punctuated emergences of genetic and phenotypic innovations in eumetazoan, bilaterian, euteleostome, and hominidae ancestors.</title>
        <authorList>
            <person name="Wenger Y."/>
            <person name="Galliot B."/>
        </authorList>
    </citation>
    <scope>NUCLEOTIDE SEQUENCE</scope>
    <source>
        <tissue evidence="4">Whole animals</tissue>
    </source>
</reference>
<dbReference type="AlphaFoldDB" id="T2M7J8"/>
<proteinExistence type="evidence at transcript level"/>
<name>T2M7J8_HYDVU</name>
<accession>T2M7J8</accession>
<evidence type="ECO:0000259" key="3">
    <source>
        <dbReference type="Pfam" id="PF25087"/>
    </source>
</evidence>
<gene>
    <name evidence="4" type="primary">GMPPA</name>
</gene>
<protein>
    <submittedName>
        <fullName evidence="4">Mannose-1-phosphate guanyltransferase alpha</fullName>
    </submittedName>
</protein>
<dbReference type="SUPFAM" id="SSF53448">
    <property type="entry name" value="Nucleotide-diphospho-sugar transferases"/>
    <property type="match status" value="1"/>
</dbReference>
<dbReference type="InterPro" id="IPR029044">
    <property type="entry name" value="Nucleotide-diphossugar_trans"/>
</dbReference>
<dbReference type="EMBL" id="HAAD01001804">
    <property type="protein sequence ID" value="CDG68036.1"/>
    <property type="molecule type" value="mRNA"/>
</dbReference>
<dbReference type="InterPro" id="IPR050486">
    <property type="entry name" value="Mannose-1P_guanyltransferase"/>
</dbReference>
<evidence type="ECO:0000256" key="1">
    <source>
        <dbReference type="ARBA" id="ARBA00007274"/>
    </source>
</evidence>
<dbReference type="Gene3D" id="2.160.10.10">
    <property type="entry name" value="Hexapeptide repeat proteins"/>
    <property type="match status" value="1"/>
</dbReference>
<feature type="domain" description="Mannose-1-phosphate guanyltransferase C-terminal" evidence="3">
    <location>
        <begin position="301"/>
        <end position="438"/>
    </location>
</feature>
<feature type="domain" description="Nucleotidyl transferase" evidence="2">
    <location>
        <begin position="11"/>
        <end position="222"/>
    </location>
</feature>
<dbReference type="Gene3D" id="3.90.550.10">
    <property type="entry name" value="Spore Coat Polysaccharide Biosynthesis Protein SpsA, Chain A"/>
    <property type="match status" value="1"/>
</dbReference>
<dbReference type="Pfam" id="PF00483">
    <property type="entry name" value="NTP_transferase"/>
    <property type="match status" value="1"/>
</dbReference>
<dbReference type="InterPro" id="IPR056729">
    <property type="entry name" value="GMPPB_C"/>
</dbReference>
<dbReference type="Pfam" id="PF25087">
    <property type="entry name" value="GMPPB_C"/>
    <property type="match status" value="1"/>
</dbReference>